<dbReference type="Proteomes" id="UP000289738">
    <property type="component" value="Chromosome A01"/>
</dbReference>
<dbReference type="InterPro" id="IPR012340">
    <property type="entry name" value="NA-bd_OB-fold"/>
</dbReference>
<keyword evidence="2" id="KW-1185">Reference proteome</keyword>
<evidence type="ECO:0008006" key="3">
    <source>
        <dbReference type="Google" id="ProtNLM"/>
    </source>
</evidence>
<evidence type="ECO:0000313" key="1">
    <source>
        <dbReference type="EMBL" id="RYR76248.1"/>
    </source>
</evidence>
<proteinExistence type="predicted"/>
<sequence>MPIAFLMKYRIKLSVIDDSDCVCFVVFDKETKQVLEKSCIEILDPILLDIDYTGGLLPTSKASSIIEGEKVEGVKEPVRALGSLKGMDSKVPHRLERGMKHALRGASEGVGLP</sequence>
<dbReference type="Gene3D" id="2.40.50.140">
    <property type="entry name" value="Nucleic acid-binding proteins"/>
    <property type="match status" value="1"/>
</dbReference>
<protein>
    <recommendedName>
        <fullName evidence="3">Replication factor A C-terminal domain-containing protein</fullName>
    </recommendedName>
</protein>
<evidence type="ECO:0000313" key="2">
    <source>
        <dbReference type="Proteomes" id="UP000289738"/>
    </source>
</evidence>
<name>A0A445ELD0_ARAHY</name>
<reference evidence="1 2" key="1">
    <citation type="submission" date="2019-01" db="EMBL/GenBank/DDBJ databases">
        <title>Sequencing of cultivated peanut Arachis hypogaea provides insights into genome evolution and oil improvement.</title>
        <authorList>
            <person name="Chen X."/>
        </authorList>
    </citation>
    <scope>NUCLEOTIDE SEQUENCE [LARGE SCALE GENOMIC DNA]</scope>
    <source>
        <strain evidence="2">cv. Fuhuasheng</strain>
        <tissue evidence="1">Leaves</tissue>
    </source>
</reference>
<gene>
    <name evidence="1" type="ORF">Ahy_A01g000856</name>
</gene>
<comment type="caution">
    <text evidence="1">The sequence shown here is derived from an EMBL/GenBank/DDBJ whole genome shotgun (WGS) entry which is preliminary data.</text>
</comment>
<dbReference type="EMBL" id="SDMP01000001">
    <property type="protein sequence ID" value="RYR76248.1"/>
    <property type="molecule type" value="Genomic_DNA"/>
</dbReference>
<accession>A0A445ELD0</accession>
<dbReference type="AlphaFoldDB" id="A0A445ELD0"/>
<organism evidence="1 2">
    <name type="scientific">Arachis hypogaea</name>
    <name type="common">Peanut</name>
    <dbReference type="NCBI Taxonomy" id="3818"/>
    <lineage>
        <taxon>Eukaryota</taxon>
        <taxon>Viridiplantae</taxon>
        <taxon>Streptophyta</taxon>
        <taxon>Embryophyta</taxon>
        <taxon>Tracheophyta</taxon>
        <taxon>Spermatophyta</taxon>
        <taxon>Magnoliopsida</taxon>
        <taxon>eudicotyledons</taxon>
        <taxon>Gunneridae</taxon>
        <taxon>Pentapetalae</taxon>
        <taxon>rosids</taxon>
        <taxon>fabids</taxon>
        <taxon>Fabales</taxon>
        <taxon>Fabaceae</taxon>
        <taxon>Papilionoideae</taxon>
        <taxon>50 kb inversion clade</taxon>
        <taxon>dalbergioids sensu lato</taxon>
        <taxon>Dalbergieae</taxon>
        <taxon>Pterocarpus clade</taxon>
        <taxon>Arachis</taxon>
    </lineage>
</organism>